<keyword evidence="3" id="KW-1185">Reference proteome</keyword>
<evidence type="ECO:0000313" key="2">
    <source>
        <dbReference type="EMBL" id="KAK0426621.1"/>
    </source>
</evidence>
<feature type="compositionally biased region" description="Low complexity" evidence="1">
    <location>
        <begin position="48"/>
        <end position="59"/>
    </location>
</feature>
<reference evidence="2" key="1">
    <citation type="submission" date="2023-06" db="EMBL/GenBank/DDBJ databases">
        <title>Genomic analysis of the entomopathogenic nematode Steinernema hermaphroditum.</title>
        <authorList>
            <person name="Schwarz E.M."/>
            <person name="Heppert J.K."/>
            <person name="Baniya A."/>
            <person name="Schwartz H.T."/>
            <person name="Tan C.-H."/>
            <person name="Antoshechkin I."/>
            <person name="Sternberg P.W."/>
            <person name="Goodrich-Blair H."/>
            <person name="Dillman A.R."/>
        </authorList>
    </citation>
    <scope>NUCLEOTIDE SEQUENCE</scope>
    <source>
        <strain evidence="2">PS9179</strain>
        <tissue evidence="2">Whole animal</tissue>
    </source>
</reference>
<dbReference type="EMBL" id="JAUCMV010000001">
    <property type="protein sequence ID" value="KAK0426621.1"/>
    <property type="molecule type" value="Genomic_DNA"/>
</dbReference>
<name>A0AA39ILP6_9BILA</name>
<gene>
    <name evidence="2" type="ORF">QR680_009812</name>
</gene>
<dbReference type="AlphaFoldDB" id="A0AA39ILP6"/>
<dbReference type="Proteomes" id="UP001175271">
    <property type="component" value="Unassembled WGS sequence"/>
</dbReference>
<organism evidence="2 3">
    <name type="scientific">Steinernema hermaphroditum</name>
    <dbReference type="NCBI Taxonomy" id="289476"/>
    <lineage>
        <taxon>Eukaryota</taxon>
        <taxon>Metazoa</taxon>
        <taxon>Ecdysozoa</taxon>
        <taxon>Nematoda</taxon>
        <taxon>Chromadorea</taxon>
        <taxon>Rhabditida</taxon>
        <taxon>Tylenchina</taxon>
        <taxon>Panagrolaimomorpha</taxon>
        <taxon>Strongyloidoidea</taxon>
        <taxon>Steinernematidae</taxon>
        <taxon>Steinernema</taxon>
    </lineage>
</organism>
<protein>
    <submittedName>
        <fullName evidence="2">Uncharacterized protein</fullName>
    </submittedName>
</protein>
<sequence>MVEKRVKTAQIRTVSLTLVTMDSGSLNLYVLGLLEERRKGNEIRPQEAVPSAAPLLSSSRGGGSGASLLQMQTNPLSLLERRLSSVSTQTPTKLVAMMEASESCKTPSRSNAFILPSYSVLHDQIIQELATDNSLSAVQRMAKKRALDALMEELRT</sequence>
<accession>A0AA39ILP6</accession>
<evidence type="ECO:0000256" key="1">
    <source>
        <dbReference type="SAM" id="MobiDB-lite"/>
    </source>
</evidence>
<comment type="caution">
    <text evidence="2">The sequence shown here is derived from an EMBL/GenBank/DDBJ whole genome shotgun (WGS) entry which is preliminary data.</text>
</comment>
<evidence type="ECO:0000313" key="3">
    <source>
        <dbReference type="Proteomes" id="UP001175271"/>
    </source>
</evidence>
<feature type="region of interest" description="Disordered" evidence="1">
    <location>
        <begin position="42"/>
        <end position="67"/>
    </location>
</feature>
<proteinExistence type="predicted"/>